<evidence type="ECO:0000313" key="6">
    <source>
        <dbReference type="Proteomes" id="UP000604481"/>
    </source>
</evidence>
<accession>A0A8J7FPN8</accession>
<dbReference type="EMBL" id="JADFUA010000001">
    <property type="protein sequence ID" value="MBE9608301.1"/>
    <property type="molecule type" value="Genomic_DNA"/>
</dbReference>
<comment type="caution">
    <text evidence="5">The sequence shown here is derived from an EMBL/GenBank/DDBJ whole genome shotgun (WGS) entry which is preliminary data.</text>
</comment>
<sequence length="294" mass="33399">MARILRLTHYLDHNLGDEVTVNALAAQACYSPYHFERVFGDAVGTTPMDYVRQRRLQRVALRVRYENRTSLLQLAQECGFASNASFSRSFRNYFGCSPTDWRHGAWRDVMAQNLQHVRALEAADPSPEMQAYVDFWMGLRAQHWDVGPRVRVAHLAAQSIWSCRTFGLWGPAQERFCDTLLGNVFRSGAVPEDSWCCGVFSEDNAFIAPENAVGDIGVLAQGLPPPSLVAQTLPGGMYAVLETHNEPVTMQWMHEDWLEKQQYWTADMSRPYIALWRFTLAGIESRMLLPVRPA</sequence>
<dbReference type="PROSITE" id="PS51257">
    <property type="entry name" value="PROKAR_LIPOPROTEIN"/>
    <property type="match status" value="1"/>
</dbReference>
<dbReference type="GO" id="GO:0003700">
    <property type="term" value="F:DNA-binding transcription factor activity"/>
    <property type="evidence" value="ECO:0007669"/>
    <property type="project" value="InterPro"/>
</dbReference>
<protein>
    <submittedName>
        <fullName evidence="5">AraC family transcriptional regulator</fullName>
    </submittedName>
</protein>
<evidence type="ECO:0000256" key="1">
    <source>
        <dbReference type="ARBA" id="ARBA00023015"/>
    </source>
</evidence>
<dbReference type="InterPro" id="IPR018062">
    <property type="entry name" value="HTH_AraC-typ_CS"/>
</dbReference>
<dbReference type="InterPro" id="IPR018060">
    <property type="entry name" value="HTH_AraC"/>
</dbReference>
<dbReference type="InterPro" id="IPR009057">
    <property type="entry name" value="Homeodomain-like_sf"/>
</dbReference>
<reference evidence="5 6" key="1">
    <citation type="submission" date="2020-10" db="EMBL/GenBank/DDBJ databases">
        <title>The genome sequence of Chitinilyticum litopenaei 4Y14.</title>
        <authorList>
            <person name="Liu Y."/>
        </authorList>
    </citation>
    <scope>NUCLEOTIDE SEQUENCE [LARGE SCALE GENOMIC DNA]</scope>
    <source>
        <strain evidence="5 6">4Y14</strain>
    </source>
</reference>
<dbReference type="PROSITE" id="PS00041">
    <property type="entry name" value="HTH_ARAC_FAMILY_1"/>
    <property type="match status" value="1"/>
</dbReference>
<dbReference type="SUPFAM" id="SSF46689">
    <property type="entry name" value="Homeodomain-like"/>
    <property type="match status" value="2"/>
</dbReference>
<dbReference type="InterPro" id="IPR050204">
    <property type="entry name" value="AraC_XylS_family_regulators"/>
</dbReference>
<dbReference type="GO" id="GO:0043565">
    <property type="term" value="F:sequence-specific DNA binding"/>
    <property type="evidence" value="ECO:0007669"/>
    <property type="project" value="InterPro"/>
</dbReference>
<keyword evidence="6" id="KW-1185">Reference proteome</keyword>
<dbReference type="PRINTS" id="PR00032">
    <property type="entry name" value="HTHARAC"/>
</dbReference>
<dbReference type="PROSITE" id="PS01124">
    <property type="entry name" value="HTH_ARAC_FAMILY_2"/>
    <property type="match status" value="1"/>
</dbReference>
<proteinExistence type="predicted"/>
<feature type="domain" description="HTH araC/xylS-type" evidence="4">
    <location>
        <begin position="5"/>
        <end position="104"/>
    </location>
</feature>
<dbReference type="AlphaFoldDB" id="A0A8J7FPN8"/>
<dbReference type="PANTHER" id="PTHR46796">
    <property type="entry name" value="HTH-TYPE TRANSCRIPTIONAL ACTIVATOR RHAS-RELATED"/>
    <property type="match status" value="1"/>
</dbReference>
<dbReference type="Gene3D" id="3.20.80.10">
    <property type="entry name" value="Regulatory factor, effector binding domain"/>
    <property type="match status" value="1"/>
</dbReference>
<keyword evidence="2" id="KW-0238">DNA-binding</keyword>
<dbReference type="Proteomes" id="UP000604481">
    <property type="component" value="Unassembled WGS sequence"/>
</dbReference>
<organism evidence="5 6">
    <name type="scientific">Chitinilyticum piscinae</name>
    <dbReference type="NCBI Taxonomy" id="2866724"/>
    <lineage>
        <taxon>Bacteria</taxon>
        <taxon>Pseudomonadati</taxon>
        <taxon>Pseudomonadota</taxon>
        <taxon>Betaproteobacteria</taxon>
        <taxon>Neisseriales</taxon>
        <taxon>Chitinibacteraceae</taxon>
        <taxon>Chitinilyticum</taxon>
    </lineage>
</organism>
<dbReference type="Gene3D" id="1.10.10.60">
    <property type="entry name" value="Homeodomain-like"/>
    <property type="match status" value="2"/>
</dbReference>
<evidence type="ECO:0000256" key="2">
    <source>
        <dbReference type="ARBA" id="ARBA00023125"/>
    </source>
</evidence>
<dbReference type="SUPFAM" id="SSF55136">
    <property type="entry name" value="Probable bacterial effector-binding domain"/>
    <property type="match status" value="1"/>
</dbReference>
<evidence type="ECO:0000313" key="5">
    <source>
        <dbReference type="EMBL" id="MBE9608301.1"/>
    </source>
</evidence>
<keyword evidence="1" id="KW-0805">Transcription regulation</keyword>
<dbReference type="InterPro" id="IPR020449">
    <property type="entry name" value="Tscrpt_reg_AraC-type_HTH"/>
</dbReference>
<name>A0A8J7FPN8_9NEIS</name>
<dbReference type="InterPro" id="IPR011256">
    <property type="entry name" value="Reg_factor_effector_dom_sf"/>
</dbReference>
<evidence type="ECO:0000256" key="3">
    <source>
        <dbReference type="ARBA" id="ARBA00023163"/>
    </source>
</evidence>
<dbReference type="Pfam" id="PF12833">
    <property type="entry name" value="HTH_18"/>
    <property type="match status" value="1"/>
</dbReference>
<gene>
    <name evidence="5" type="ORF">INR99_02960</name>
</gene>
<keyword evidence="3" id="KW-0804">Transcription</keyword>
<evidence type="ECO:0000259" key="4">
    <source>
        <dbReference type="PROSITE" id="PS01124"/>
    </source>
</evidence>
<dbReference type="SMART" id="SM00342">
    <property type="entry name" value="HTH_ARAC"/>
    <property type="match status" value="1"/>
</dbReference>